<organism evidence="6">
    <name type="scientific">Tanacetum cinerariifolium</name>
    <name type="common">Dalmatian daisy</name>
    <name type="synonym">Chrysanthemum cinerariifolium</name>
    <dbReference type="NCBI Taxonomy" id="118510"/>
    <lineage>
        <taxon>Eukaryota</taxon>
        <taxon>Viridiplantae</taxon>
        <taxon>Streptophyta</taxon>
        <taxon>Embryophyta</taxon>
        <taxon>Tracheophyta</taxon>
        <taxon>Spermatophyta</taxon>
        <taxon>Magnoliopsida</taxon>
        <taxon>eudicotyledons</taxon>
        <taxon>Gunneridae</taxon>
        <taxon>Pentapetalae</taxon>
        <taxon>asterids</taxon>
        <taxon>campanulids</taxon>
        <taxon>Asterales</taxon>
        <taxon>Asteraceae</taxon>
        <taxon>Asteroideae</taxon>
        <taxon>Anthemideae</taxon>
        <taxon>Anthemidinae</taxon>
        <taxon>Tanacetum</taxon>
    </lineage>
</organism>
<feature type="compositionally biased region" description="Basic and acidic residues" evidence="3">
    <location>
        <begin position="1570"/>
        <end position="1586"/>
    </location>
</feature>
<dbReference type="InterPro" id="IPR053392">
    <property type="entry name" value="Transposase_IS30-like"/>
</dbReference>
<feature type="compositionally biased region" description="Low complexity" evidence="3">
    <location>
        <begin position="2591"/>
        <end position="2605"/>
    </location>
</feature>
<feature type="compositionally biased region" description="Basic residues" evidence="3">
    <location>
        <begin position="1897"/>
        <end position="1919"/>
    </location>
</feature>
<dbReference type="GO" id="GO:0003677">
    <property type="term" value="F:DNA binding"/>
    <property type="evidence" value="ECO:0007669"/>
    <property type="project" value="InterPro"/>
</dbReference>
<dbReference type="InterPro" id="IPR025246">
    <property type="entry name" value="IS30-like_HTH"/>
</dbReference>
<feature type="region of interest" description="Disordered" evidence="3">
    <location>
        <begin position="2197"/>
        <end position="2342"/>
    </location>
</feature>
<feature type="compositionally biased region" description="Low complexity" evidence="3">
    <location>
        <begin position="1535"/>
        <end position="1546"/>
    </location>
</feature>
<dbReference type="EMBL" id="BKCJ010000002">
    <property type="protein sequence ID" value="GEU28231.1"/>
    <property type="molecule type" value="Genomic_DNA"/>
</dbReference>
<dbReference type="SUPFAM" id="SSF46689">
    <property type="entry name" value="Homeodomain-like"/>
    <property type="match status" value="1"/>
</dbReference>
<dbReference type="Pfam" id="PF01527">
    <property type="entry name" value="HTH_Tnp_1"/>
    <property type="match status" value="1"/>
</dbReference>
<feature type="compositionally biased region" description="Basic and acidic residues" evidence="3">
    <location>
        <begin position="2375"/>
        <end position="2385"/>
    </location>
</feature>
<feature type="region of interest" description="Disordered" evidence="3">
    <location>
        <begin position="1704"/>
        <end position="1765"/>
    </location>
</feature>
<comment type="caution">
    <text evidence="6">The sequence shown here is derived from an EMBL/GenBank/DDBJ whole genome shotgun (WGS) entry which is preliminary data.</text>
</comment>
<feature type="compositionally biased region" description="Basic residues" evidence="3">
    <location>
        <begin position="2244"/>
        <end position="2253"/>
    </location>
</feature>
<keyword evidence="2" id="KW-0175">Coiled coil</keyword>
<evidence type="ECO:0000256" key="2">
    <source>
        <dbReference type="SAM" id="Coils"/>
    </source>
</evidence>
<dbReference type="Gene3D" id="3.30.420.10">
    <property type="entry name" value="Ribonuclease H-like superfamily/Ribonuclease H"/>
    <property type="match status" value="1"/>
</dbReference>
<dbReference type="InterPro" id="IPR018004">
    <property type="entry name" value="KilA/APSES_HTH"/>
</dbReference>
<feature type="compositionally biased region" description="Basic and acidic residues" evidence="3">
    <location>
        <begin position="2480"/>
        <end position="2495"/>
    </location>
</feature>
<feature type="compositionally biased region" description="Low complexity" evidence="3">
    <location>
        <begin position="1597"/>
        <end position="1610"/>
    </location>
</feature>
<dbReference type="PANTHER" id="PTHR10948">
    <property type="entry name" value="TRANSPOSASE"/>
    <property type="match status" value="1"/>
</dbReference>
<dbReference type="SUPFAM" id="SSF53098">
    <property type="entry name" value="Ribonuclease H-like"/>
    <property type="match status" value="1"/>
</dbReference>
<dbReference type="PANTHER" id="PTHR10948:SF23">
    <property type="entry name" value="TRANSPOSASE INSI FOR INSERTION SEQUENCE ELEMENT IS30A-RELATED"/>
    <property type="match status" value="1"/>
</dbReference>
<dbReference type="SMART" id="SM01252">
    <property type="entry name" value="KilA-N"/>
    <property type="match status" value="1"/>
</dbReference>
<dbReference type="InterPro" id="IPR012337">
    <property type="entry name" value="RNaseH-like_sf"/>
</dbReference>
<feature type="compositionally biased region" description="Low complexity" evidence="3">
    <location>
        <begin position="1868"/>
        <end position="1882"/>
    </location>
</feature>
<feature type="region of interest" description="Disordered" evidence="3">
    <location>
        <begin position="1320"/>
        <end position="1343"/>
    </location>
</feature>
<dbReference type="GO" id="GO:0005829">
    <property type="term" value="C:cytosol"/>
    <property type="evidence" value="ECO:0007669"/>
    <property type="project" value="TreeGrafter"/>
</dbReference>
<dbReference type="PROSITE" id="PS51301">
    <property type="entry name" value="KILA_N"/>
    <property type="match status" value="1"/>
</dbReference>
<dbReference type="InterPro" id="IPR036397">
    <property type="entry name" value="RNaseH_sf"/>
</dbReference>
<dbReference type="PROSITE" id="PS50994">
    <property type="entry name" value="INTEGRASE"/>
    <property type="match status" value="1"/>
</dbReference>
<feature type="compositionally biased region" description="Low complexity" evidence="3">
    <location>
        <begin position="2322"/>
        <end position="2332"/>
    </location>
</feature>
<evidence type="ECO:0000259" key="5">
    <source>
        <dbReference type="PROSITE" id="PS51301"/>
    </source>
</evidence>
<evidence type="ECO:0000256" key="3">
    <source>
        <dbReference type="SAM" id="MobiDB-lite"/>
    </source>
</evidence>
<feature type="compositionally biased region" description="Basic residues" evidence="3">
    <location>
        <begin position="2555"/>
        <end position="2564"/>
    </location>
</feature>
<feature type="region of interest" description="Disordered" evidence="3">
    <location>
        <begin position="2375"/>
        <end position="2400"/>
    </location>
</feature>
<keyword evidence="1" id="KW-0233">DNA recombination</keyword>
<proteinExistence type="predicted"/>
<accession>A0A699GF81</accession>
<evidence type="ECO:0000256" key="1">
    <source>
        <dbReference type="ARBA" id="ARBA00023172"/>
    </source>
</evidence>
<evidence type="ECO:0000259" key="4">
    <source>
        <dbReference type="PROSITE" id="PS50994"/>
    </source>
</evidence>
<feature type="compositionally biased region" description="Basic residues" evidence="3">
    <location>
        <begin position="1628"/>
        <end position="1639"/>
    </location>
</feature>
<feature type="compositionally biased region" description="Low complexity" evidence="3">
    <location>
        <begin position="1720"/>
        <end position="1743"/>
    </location>
</feature>
<feature type="compositionally biased region" description="Basic and acidic residues" evidence="3">
    <location>
        <begin position="2565"/>
        <end position="2578"/>
    </location>
</feature>
<dbReference type="InterPro" id="IPR051917">
    <property type="entry name" value="Transposase-Integrase"/>
</dbReference>
<feature type="region of interest" description="Disordered" evidence="3">
    <location>
        <begin position="1535"/>
        <end position="1665"/>
    </location>
</feature>
<feature type="compositionally biased region" description="Basic residues" evidence="3">
    <location>
        <begin position="1587"/>
        <end position="1596"/>
    </location>
</feature>
<dbReference type="InterPro" id="IPR001584">
    <property type="entry name" value="Integrase_cat-core"/>
</dbReference>
<feature type="region of interest" description="Disordered" evidence="3">
    <location>
        <begin position="2480"/>
        <end position="2520"/>
    </location>
</feature>
<dbReference type="InterPro" id="IPR009057">
    <property type="entry name" value="Homeodomain-like_sf"/>
</dbReference>
<feature type="coiled-coil region" evidence="2">
    <location>
        <begin position="2897"/>
        <end position="2924"/>
    </location>
</feature>
<feature type="domain" description="KilA-N" evidence="5">
    <location>
        <begin position="2699"/>
        <end position="2832"/>
    </location>
</feature>
<feature type="region of interest" description="Disordered" evidence="3">
    <location>
        <begin position="1827"/>
        <end position="1922"/>
    </location>
</feature>
<dbReference type="InterPro" id="IPR017880">
    <property type="entry name" value="KilA_N"/>
</dbReference>
<dbReference type="GO" id="GO:0006313">
    <property type="term" value="P:DNA transposition"/>
    <property type="evidence" value="ECO:0007669"/>
    <property type="project" value="InterPro"/>
</dbReference>
<feature type="compositionally biased region" description="Low complexity" evidence="3">
    <location>
        <begin position="1842"/>
        <end position="1855"/>
    </location>
</feature>
<feature type="region of interest" description="Disordered" evidence="3">
    <location>
        <begin position="2534"/>
        <end position="2611"/>
    </location>
</feature>
<dbReference type="Pfam" id="PF13936">
    <property type="entry name" value="HTH_38"/>
    <property type="match status" value="1"/>
</dbReference>
<dbReference type="InterPro" id="IPR002514">
    <property type="entry name" value="Transposase_8"/>
</dbReference>
<evidence type="ECO:0000313" key="6">
    <source>
        <dbReference type="EMBL" id="GEU28231.1"/>
    </source>
</evidence>
<gene>
    <name evidence="6" type="ORF">Tci_000209</name>
</gene>
<protein>
    <submittedName>
        <fullName evidence="6">Uncharacterized protein</fullName>
    </submittedName>
</protein>
<feature type="compositionally biased region" description="Basic residues" evidence="3">
    <location>
        <begin position="2449"/>
        <end position="2459"/>
    </location>
</feature>
<feature type="domain" description="Integrase catalytic" evidence="4">
    <location>
        <begin position="3160"/>
        <end position="3269"/>
    </location>
</feature>
<reference evidence="6" key="1">
    <citation type="journal article" date="2019" name="Sci. Rep.">
        <title>Draft genome of Tanacetum cinerariifolium, the natural source of mosquito coil.</title>
        <authorList>
            <person name="Yamashiro T."/>
            <person name="Shiraishi A."/>
            <person name="Satake H."/>
            <person name="Nakayama K."/>
        </authorList>
    </citation>
    <scope>NUCLEOTIDE SEQUENCE</scope>
</reference>
<dbReference type="GO" id="GO:0015074">
    <property type="term" value="P:DNA integration"/>
    <property type="evidence" value="ECO:0007669"/>
    <property type="project" value="InterPro"/>
</dbReference>
<dbReference type="NCBIfam" id="NF033563">
    <property type="entry name" value="transpos_IS30"/>
    <property type="match status" value="2"/>
</dbReference>
<feature type="region of interest" description="Disordered" evidence="3">
    <location>
        <begin position="2427"/>
        <end position="2459"/>
    </location>
</feature>
<feature type="compositionally biased region" description="Basic residues" evidence="3">
    <location>
        <begin position="1649"/>
        <end position="1658"/>
    </location>
</feature>
<dbReference type="Pfam" id="PF04383">
    <property type="entry name" value="KilA-N"/>
    <property type="match status" value="1"/>
</dbReference>
<dbReference type="GO" id="GO:0004803">
    <property type="term" value="F:transposase activity"/>
    <property type="evidence" value="ECO:0007669"/>
    <property type="project" value="InterPro"/>
</dbReference>
<sequence length="3270" mass="355009">MHRHFVAGQVVVDEKARAPVHHQVFHQRRARAHGHGADDLAARGHRVDDAAGRAHGQHAADADLARVGVDSHFHEVRAERLLRVLPGQVAVFHGVFTGQRAARHGVEQRPAVAAGAYAAVGKFNPGARPSQARGHLFAQLHARRVHARSRRCRAKLAAGTGALRKARVPQFHCHLVKAHAQHFGGRLRQDGVGAGADIGHVGFHREPAVLAQGDARGGFHDRRTADGGGHAHADQPAPFAARGRCGAALLPAEPLGAALQARHQLALRIRLVRRLGIDLRVVQDAQLHRVDAQLFRQFVHRDFQRHHARHFARRAHGARFRQIQVRHLQARHAVGARVQQLGGRGGRFGAVAEIAGPAFVADGRQFAVFGRTQADMLDGRCAVRGVVEHEGALQRHLHRPAHAFGGQRRQHRVAQDRALAAKAAADVRRHDAHIVRGDAEDLGQVAHAPPYQLDRRVQRQLVAVPGGDGGMGFEHRVRVVRRGIHGVHRDFCAGKGAGEVAQCRRQLGVRLGTRFRQLVSFRVQVERTGRRRIARLHQRGSGRGLLERFSHHQRHGLVVMRHVGAGQRAGHVKAAHVQLARVVGRDHGQHAGRGAHARQVDGHDAPLGDAGADHHAVHGAFACGALFVRIGGGARGFQWAVNAGGGLAHYCQAVDGIGRGGGREFHGSSFACFCQYSAQRARHQRDFKGVFRGRSGACQQGVGRGPGALRQARFGRFHAPRLVRHAAHGNATRARHRRDQLPGFEHRVAVRHIAGQAVEVGNRNDPGCAAGAHGFHRGVQHAHGHGHVARMGGDARAARTDHRVLAIDATNGRASGARRALVARLVRVVEIRAARALQQVAGRGGLVAQLARCTGQQCARQHAVIAAHARVGRQVGIAHQGADAQATVCRGLDAVEGQAVDIDQVGWRLDLELHQVQQVGAAGDEARAGGAGDGLGGVRRSGGAVIAADIAAHALADLVGGQQGAFGQAGAHVARDALFDFVEHGHGGADLARGTVAALVAVMLDERSLHRVQLVGRAQAFDGGNRCPFVHHGQRQAGIDAAAVKHDGAGAALAVIAPLLGARQLQVFAQHVEQGGAGIHFQLVALAVDGEGYLGQHWRGGRGGCCRSLGAGQRWHGGGSGRCGSRLQYVAPAEFEFAELVHRRLPLLLRLDAGHGRQRSHRGQFAALPVEVGTGENIAEQMGLQVLVDGRGKFEYGALDGRARQPGLVGSAHGQQRVADGDRAGAGAFGVMDAALLARVHGFHQDAQRIERAREARVRVQLHQDFLAVAHGQAGIEAAVERSAQAWQVARGGQGGNRADGLLPGGQSGGDGFGRHGSLLRWGGAGGSHRRRQRQQHGAAKMNGTGIAHRRTAVAAGRCCQPGCRRGCRPCRQRQEAPDRCHHACAPRSNSVNLQKPQCSGCAIAHRVLLVRDFFQPHHGHAVERFLDRQVRHRRGGRRAVPVLVAGRAPDHVAGADLGDRTAFALGPAAAGRDQQRLADRAASSVAIRHASGMHLLAKLINRDLYQRIRWQFYQGGGQDGSIAVGAEPDRARAGAAARTAAAGAHHAQRIAHRGGPADHRQHRAALCGNRDRTGAPRRAPSEAGRHHPRERRRTCGAHGAATGAEQAAARLSRHSRGNPCREPPDRHRVRTLRRRRAPGRPDRQGHDRRAHQRRHALGRGGCAKLFRPPSCAAGAGRPYQPQLHQHAPAHAWRHLHVGIRKGRTRNKSEGRGPNGVQQHGPAHPLRARRPGPGLRAGRPGAGIHRCRPAGAGTRRLVPGLPRLPPVLPEPAPPVGRVHAVSRRRALPPGARWRCALNGAAAPSAAPACPAIPAPRWSCAVPGPLPSAAAPAARRPRPARPGPIATENCARAPARSRPRSESPGTACRTAPSRAADPAAAAGRRGRVPGAPAPPSRNNRRGRRARCGSRTGRTVRRGGSRRPAPGAAMAVIIMRREGLSMVMAASDIELAFAHPLDDGGVAVREEAAGGRLERGDAGHVVAVELEIEHVEVFRHPLAARGLGQRHHLALHQPAQDDLADRLVIARCDIGQHGILEQVVAPFRKRRPRFGLHAVVLHELHAVFLLVERIDLHLVDGRLDVVEGDQVHQTVGLEIAHAYRAQLAGAVGLFHRAPRAVHVAERLMDQVQVQVVELQPLQRLVDGGARGVVARVLHPQLAGDEQVVARHAAVPDALPHGALVQVGRGRVDQAVAGGNRSIVRSVKCDRKNKSGHQHQRQDQQTGGTGQCRVHAVQQQGGAAGPVRTNGGHRHQRRQSQRVAQLVRDIDHARRRPRVPGRHANDAGRRQRAQRQTLADADQHHRQRHGQQVSVFGRHLAQPRHADGAQRQAGGQQAAVTEAARQARHLQRHHEINGRHGQERQAGHGRRIAEHRLQVLGREKEKADHRSQEQQPGAIGRRPRRHCKQAQRHDGLCRMALVEDECDQQQQAAGHGALGGGVQPAGAGRADQAVHERRHAGRGRHCPQRIEVAGAARAFLDVAQRRPDHGGADRQVDEETHAPRQPLGQHAAQHQPHAGGNAGHGAVIRHGAGALGAFGKRGLQQRQRRWREDGGAQALHGPRAHHHGRRGRQADGQRGQREHGQAQHQHAAPSDQVAGARGQQQKAAKSQRVGALHPGQARIGKAQVAVDAGQAGQHDGRVEHDHHVADEDDGKDGRLVRRDVGSRHAMAFRAVDQADTVGQSHWCDKWGKSGCAYKGIAMRQTRKTVIDVQGAAVTVLSDNQEDYISLTDMLRANEGDFFISDWLRNRNTVEFLSIWERLNNPDVNYGEFAIISRQVGLNSYKLSVKDWVKQTNAIGLRASTGRYGGTYAHQDIAFEFGMWISPEFKLYLVKEFRRLKEDESKRLSSGWDLHRTLNRHDNFKQVAQRGHPVSEVAERLGVSIHSLYAWTKRYGMPEEERKAVDAQSEEMRRLKAELKRVTEERDILKKAAAGLTPQEKSELWNRWKDGQSLSEIGRALGKHAGSIHTVLAAKGGIMPRIRARRANALTCTEREEISRDLAQGISLRKIASRLQRSPSTISREIQRNGGPDKYRATTADAKAWELAARPKPCLLACNKRLARLVAGRLKDNWSPQQISGWLAREHKGDPEMQISHETIYRSLFIQARGVLKRELIAHLRSRRMMRRGKTSTTEGQPRGRIPDAVSIRERPACVEERAVPGHGTLGSVINALVREVKKLPDGLMETLTWDRGGEMAQHKRFTVSTDVAMYFCDPQSPWQRGTNENTNRLLRQHLPDGTDLTAYSQRDLNAIARKLNTRPRKTLAYMTPGDKLAQVLP</sequence>
<name>A0A699GF81_TANCI</name>